<dbReference type="OMA" id="VFKDVWE"/>
<name>A0A0N0VCX5_LEPPY</name>
<sequence>MLEALSMPASAVAFSLPAPSHHHHGHTSRTEIAAAEVARAAAQANFAKLQTTALPLLFAFAQQQQQQQQLETLSELPLASAEQSFHPSIPLSEVAEALQSLAQHLDSIRSATRCDGRRHVAALPPPVVAALWDRVMPFLHAQALPRENSNSSSSGGEGEGGSEDHTMSDEVCDRADGMAGGALLSADASYAEGSNGSGGERAAAAAVGGEQRRSKAALSLAPSPSVLKAPYTAVRRALALHTRNLATLLSPDVVAVVLTRLYQCGALADDVLGPVIADLLEKQHHGRSSSSSSTPTPTVGGTITVLQRWVLRLDEGWSESNASPASALPSAFHGAAAITMARLLGKASLPGHHQLHRFFHLALLPEVTRVLRCTATAVAAQHHTASPHEKDTTNAAAQAAGNADDTKSSNNSSSGVALVADPTQPGVDALLDLTSAFRHYAVSGEAVQHLTALWAMQFELSAQVSWGDCAAVLRALSTLPHASSRSRRRQARQLSRHAGGRQEQLLAHVAEEDYYALVEEVYAQVRQLSGAAVTTLGSTLQDSNASAVVDVPPAQLLALLRMLLHVNSPRWAETYDALATVVVAQLASQLSSSATAGATTVTSATDVQALLERAFPLPDTQRTLKALLHRNSLIPDHRLHRLLLRRVLHAPEALTDASVAATALLGLEVMIPAEEGGVRAASLDAVSDTSSTLSNLVHASPGEAFTITAHDRARALQVLRRRGRSMNPSAFIAGLCVAPIDQLPLSTQSALVNHLSSVASAVAPAYLVKGMAAVVRQLRPAALDDVSVQRWYSRFTAVDVVRRVDSAGCAVLLEILSANPRVEMNCALAKQAITRQIGVALLRAGGDDDGASLTLGQLPPVLSALRRANVFFPPYFSRVCRLLLGQVESAPLGDLLLPFSATAEEFMRRHQREGQASVFRDVWELLRGRVLDQVATLSLDETCTALNAFAALDVGDRALFRVLVHHLWVGVRREALIGEARHGSFNPSSSSTAAAAVPSPVTELTDESGGGAAHEEQEVKLLRHADGADPPSGRVGDVEDDEEEAQEALVRRAAQLGQRITQTLSPSAVAVVVATLCARADAAAAALQTRADAYTEDDNAALVHQRSSGSSGGGDTMASTMLPWMLLALRRCHAELYPIDVVHVLPALVQRYTTINAAAAAVPASTSPPRSATTTATTASSSSSSLSLVDVSELALLHAAFDACRTTFLSMYAVLPDPAVLSATTTSTEEAASASTAIPTAAADEIHSHRDGSTLTSAEIQRIAAQRAQWTPAVKMSVQVVPRPWFATLLLALSSADLADIDVGVACVERACTRRVCGSLLTIDQLVDLCLTMCWLSRASATTTTGPPRHDEMKMEEEEVEGSTATCGDAASTAPTAITSTSAAPLLRTAMATVLSALWYRSEELHTRQINALLRCLRDTYGAERVDADFVQRLEAQKALIRERRRAAAAATADTSASTRDDTSSANAFSEAVKDEEATKVNAETPATTTAPRPETALLLHADDLFSVM</sequence>
<comment type="caution">
    <text evidence="2">The sequence shown here is derived from an EMBL/GenBank/DDBJ whole genome shotgun (WGS) entry which is preliminary data.</text>
</comment>
<gene>
    <name evidence="2" type="ORF">ABB37_09663</name>
</gene>
<dbReference type="VEuPathDB" id="TriTrypDB:LpyrH10_33_0710"/>
<accession>A0A0N0VCX5</accession>
<feature type="region of interest" description="Disordered" evidence="1">
    <location>
        <begin position="143"/>
        <end position="168"/>
    </location>
</feature>
<protein>
    <submittedName>
        <fullName evidence="2">Uncharacterized protein</fullName>
    </submittedName>
</protein>
<feature type="region of interest" description="Disordered" evidence="1">
    <location>
        <begin position="982"/>
        <end position="1014"/>
    </location>
</feature>
<feature type="compositionally biased region" description="Low complexity" evidence="1">
    <location>
        <begin position="987"/>
        <end position="1002"/>
    </location>
</feature>
<feature type="compositionally biased region" description="Low complexity" evidence="1">
    <location>
        <begin position="393"/>
        <end position="403"/>
    </location>
</feature>
<dbReference type="GeneID" id="26909946"/>
<feature type="region of interest" description="Disordered" evidence="1">
    <location>
        <begin position="381"/>
        <end position="419"/>
    </location>
</feature>
<proteinExistence type="predicted"/>
<feature type="region of interest" description="Disordered" evidence="1">
    <location>
        <begin position="1450"/>
        <end position="1496"/>
    </location>
</feature>
<dbReference type="Proteomes" id="UP000037923">
    <property type="component" value="Unassembled WGS sequence"/>
</dbReference>
<evidence type="ECO:0000256" key="1">
    <source>
        <dbReference type="SAM" id="MobiDB-lite"/>
    </source>
</evidence>
<dbReference type="OrthoDB" id="273712at2759"/>
<feature type="compositionally biased region" description="Low complexity" evidence="1">
    <location>
        <begin position="1483"/>
        <end position="1496"/>
    </location>
</feature>
<dbReference type="EMBL" id="LGTL01000033">
    <property type="protein sequence ID" value="KPA73774.1"/>
    <property type="molecule type" value="Genomic_DNA"/>
</dbReference>
<feature type="region of interest" description="Disordered" evidence="1">
    <location>
        <begin position="1341"/>
        <end position="1371"/>
    </location>
</feature>
<evidence type="ECO:0000313" key="3">
    <source>
        <dbReference type="Proteomes" id="UP000037923"/>
    </source>
</evidence>
<organism evidence="2 3">
    <name type="scientific">Leptomonas pyrrhocoris</name>
    <name type="common">Firebug parasite</name>
    <dbReference type="NCBI Taxonomy" id="157538"/>
    <lineage>
        <taxon>Eukaryota</taxon>
        <taxon>Discoba</taxon>
        <taxon>Euglenozoa</taxon>
        <taxon>Kinetoplastea</taxon>
        <taxon>Metakinetoplastina</taxon>
        <taxon>Trypanosomatida</taxon>
        <taxon>Trypanosomatidae</taxon>
        <taxon>Leishmaniinae</taxon>
        <taxon>Leptomonas</taxon>
    </lineage>
</organism>
<dbReference type="RefSeq" id="XP_015652213.1">
    <property type="nucleotide sequence ID" value="XM_015809277.1"/>
</dbReference>
<dbReference type="RefSeq" id="XP_015652214.1">
    <property type="nucleotide sequence ID" value="XM_015809278.1"/>
</dbReference>
<reference evidence="2 3" key="1">
    <citation type="submission" date="2015-07" db="EMBL/GenBank/DDBJ databases">
        <title>High-quality genome of monoxenous trypanosomatid Leptomonas pyrrhocoris.</title>
        <authorList>
            <person name="Flegontov P."/>
            <person name="Butenko A."/>
            <person name="Firsov S."/>
            <person name="Vlcek C."/>
            <person name="Logacheva M.D."/>
            <person name="Field M."/>
            <person name="Filatov D."/>
            <person name="Flegontova O."/>
            <person name="Gerasimov E."/>
            <person name="Jackson A.P."/>
            <person name="Kelly S."/>
            <person name="Opperdoes F."/>
            <person name="O'Reilly A."/>
            <person name="Votypka J."/>
            <person name="Yurchenko V."/>
            <person name="Lukes J."/>
        </authorList>
    </citation>
    <scope>NUCLEOTIDE SEQUENCE [LARGE SCALE GENOMIC DNA]</scope>
    <source>
        <strain evidence="2">H10</strain>
    </source>
</reference>
<keyword evidence="3" id="KW-1185">Reference proteome</keyword>
<dbReference type="EMBL" id="LGTL01000033">
    <property type="protein sequence ID" value="KPA73775.1"/>
    <property type="molecule type" value="Genomic_DNA"/>
</dbReference>
<evidence type="ECO:0000313" key="2">
    <source>
        <dbReference type="EMBL" id="KPA73774.1"/>
    </source>
</evidence>